<organism evidence="1 2">
    <name type="scientific">Sphingomonas arantia</name>
    <dbReference type="NCBI Taxonomy" id="1460676"/>
    <lineage>
        <taxon>Bacteria</taxon>
        <taxon>Pseudomonadati</taxon>
        <taxon>Pseudomonadota</taxon>
        <taxon>Alphaproteobacteria</taxon>
        <taxon>Sphingomonadales</taxon>
        <taxon>Sphingomonadaceae</taxon>
        <taxon>Sphingomonas</taxon>
    </lineage>
</organism>
<evidence type="ECO:0000313" key="1">
    <source>
        <dbReference type="EMBL" id="MFD1951398.1"/>
    </source>
</evidence>
<dbReference type="InterPro" id="IPR036641">
    <property type="entry name" value="HPT_dom_sf"/>
</dbReference>
<gene>
    <name evidence="1" type="ORF">ACFSGX_11545</name>
</gene>
<comment type="caution">
    <text evidence="1">The sequence shown here is derived from an EMBL/GenBank/DDBJ whole genome shotgun (WGS) entry which is preliminary data.</text>
</comment>
<reference evidence="2" key="1">
    <citation type="journal article" date="2019" name="Int. J. Syst. Evol. Microbiol.">
        <title>The Global Catalogue of Microorganisms (GCM) 10K type strain sequencing project: providing services to taxonomists for standard genome sequencing and annotation.</title>
        <authorList>
            <consortium name="The Broad Institute Genomics Platform"/>
            <consortium name="The Broad Institute Genome Sequencing Center for Infectious Disease"/>
            <person name="Wu L."/>
            <person name="Ma J."/>
        </authorList>
    </citation>
    <scope>NUCLEOTIDE SEQUENCE [LARGE SCALE GENOMIC DNA]</scope>
    <source>
        <strain evidence="2">CGMCC 1.12702</strain>
    </source>
</reference>
<dbReference type="Gene3D" id="1.20.120.160">
    <property type="entry name" value="HPT domain"/>
    <property type="match status" value="1"/>
</dbReference>
<dbReference type="SUPFAM" id="SSF47226">
    <property type="entry name" value="Histidine-containing phosphotransfer domain, HPT domain"/>
    <property type="match status" value="1"/>
</dbReference>
<dbReference type="Proteomes" id="UP001597400">
    <property type="component" value="Unassembled WGS sequence"/>
</dbReference>
<accession>A0ABW4U1L3</accession>
<name>A0ABW4U1L3_9SPHN</name>
<proteinExistence type="predicted"/>
<keyword evidence="2" id="KW-1185">Reference proteome</keyword>
<dbReference type="EMBL" id="JBHUGS010000003">
    <property type="protein sequence ID" value="MFD1951398.1"/>
    <property type="molecule type" value="Genomic_DNA"/>
</dbReference>
<sequence>MVYDPGAMEAALSAAVGDDPALAGELQAAFFDSAATMIAALAKAAAPAEWERAAWRLKGLAASFGAIELMIAADAAGRAAPGDEAVIDAVRAAID</sequence>
<protein>
    <submittedName>
        <fullName evidence="1">Hpt domain-containing protein</fullName>
    </submittedName>
</protein>
<dbReference type="RefSeq" id="WP_380930082.1">
    <property type="nucleotide sequence ID" value="NZ_JBHUGS010000003.1"/>
</dbReference>
<evidence type="ECO:0000313" key="2">
    <source>
        <dbReference type="Proteomes" id="UP001597400"/>
    </source>
</evidence>